<evidence type="ECO:0000313" key="2">
    <source>
        <dbReference type="Proteomes" id="UP000031532"/>
    </source>
</evidence>
<dbReference type="Proteomes" id="UP000031532">
    <property type="component" value="Unassembled WGS sequence"/>
</dbReference>
<sequence>MSITTGFALLASVPQEHLEDGLECLPKVAFGSRAGEVFAEADYLRKGNKVRVLIYESHSTNPIRPPQISWTGVYIGQVQAVGKNKAHPHGDAYRPQRAFLHDTPGHWLIYWEVESLMRLPEAERFAISALRGLAVPNSRHPKPYYASSFKPEKPHLIEYRPLICP</sequence>
<name>A0A9X5E848_9CYAN</name>
<evidence type="ECO:0000313" key="1">
    <source>
        <dbReference type="EMBL" id="NHC36894.1"/>
    </source>
</evidence>
<organism evidence="1 2">
    <name type="scientific">Scytonema millei VB511283</name>
    <dbReference type="NCBI Taxonomy" id="1245923"/>
    <lineage>
        <taxon>Bacteria</taxon>
        <taxon>Bacillati</taxon>
        <taxon>Cyanobacteriota</taxon>
        <taxon>Cyanophyceae</taxon>
        <taxon>Nostocales</taxon>
        <taxon>Scytonemataceae</taxon>
        <taxon>Scytonema</taxon>
    </lineage>
</organism>
<dbReference type="OrthoDB" id="8231875at2"/>
<dbReference type="AlphaFoldDB" id="A0A9X5E848"/>
<gene>
    <name evidence="1" type="ORF">QH73_0020025</name>
</gene>
<dbReference type="EMBL" id="JTJC03000006">
    <property type="protein sequence ID" value="NHC36894.1"/>
    <property type="molecule type" value="Genomic_DNA"/>
</dbReference>
<protein>
    <submittedName>
        <fullName evidence="1">Uncharacterized protein</fullName>
    </submittedName>
</protein>
<comment type="caution">
    <text evidence="1">The sequence shown here is derived from an EMBL/GenBank/DDBJ whole genome shotgun (WGS) entry which is preliminary data.</text>
</comment>
<proteinExistence type="predicted"/>
<accession>A0A9X5E848</accession>
<dbReference type="RefSeq" id="WP_052289831.1">
    <property type="nucleotide sequence ID" value="NZ_JTJC03000006.1"/>
</dbReference>
<reference evidence="1 2" key="1">
    <citation type="journal article" date="2015" name="Genome Announc.">
        <title>Draft Genome Sequence of the Terrestrial Cyanobacterium Scytonema millei VB511283, Isolated from Eastern India.</title>
        <authorList>
            <person name="Sen D."/>
            <person name="Chandrababunaidu M.M."/>
            <person name="Singh D."/>
            <person name="Sanghi N."/>
            <person name="Ghorai A."/>
            <person name="Mishra G.P."/>
            <person name="Madduluri M."/>
            <person name="Adhikary S.P."/>
            <person name="Tripathy S."/>
        </authorList>
    </citation>
    <scope>NUCLEOTIDE SEQUENCE [LARGE SCALE GENOMIC DNA]</scope>
    <source>
        <strain evidence="1 2">VB511283</strain>
    </source>
</reference>
<keyword evidence="2" id="KW-1185">Reference proteome</keyword>